<dbReference type="PANTHER" id="PTHR24188:SF29">
    <property type="entry name" value="GH09064P"/>
    <property type="match status" value="1"/>
</dbReference>
<proteinExistence type="predicted"/>
<keyword evidence="1" id="KW-0677">Repeat</keyword>
<dbReference type="PANTHER" id="PTHR24188">
    <property type="entry name" value="ANKYRIN REPEAT PROTEIN"/>
    <property type="match status" value="1"/>
</dbReference>
<organism evidence="3 4">
    <name type="scientific">Cotonvirus japonicus</name>
    <dbReference type="NCBI Taxonomy" id="2811091"/>
    <lineage>
        <taxon>Viruses</taxon>
        <taxon>Varidnaviria</taxon>
        <taxon>Bamfordvirae</taxon>
        <taxon>Nucleocytoviricota</taxon>
        <taxon>Megaviricetes</taxon>
        <taxon>Imitervirales</taxon>
        <taxon>Mimiviridae</taxon>
        <taxon>Megamimivirinae</taxon>
        <taxon>Cotonvirus</taxon>
        <taxon>Cotonvirus japonicum</taxon>
    </lineage>
</organism>
<dbReference type="SUPFAM" id="SSF48403">
    <property type="entry name" value="Ankyrin repeat"/>
    <property type="match status" value="1"/>
</dbReference>
<evidence type="ECO:0000313" key="3">
    <source>
        <dbReference type="EMBL" id="BCS82657.1"/>
    </source>
</evidence>
<dbReference type="Proteomes" id="UP001321479">
    <property type="component" value="Segment"/>
</dbReference>
<dbReference type="Gene3D" id="1.25.40.20">
    <property type="entry name" value="Ankyrin repeat-containing domain"/>
    <property type="match status" value="1"/>
</dbReference>
<dbReference type="GeneID" id="80557862"/>
<protein>
    <submittedName>
        <fullName evidence="3">Ankyrin repeat domain-containing protein</fullName>
    </submittedName>
</protein>
<dbReference type="InterPro" id="IPR036770">
    <property type="entry name" value="Ankyrin_rpt-contain_sf"/>
</dbReference>
<dbReference type="EMBL" id="AP024483">
    <property type="protein sequence ID" value="BCS82657.1"/>
    <property type="molecule type" value="Genomic_DNA"/>
</dbReference>
<dbReference type="Pfam" id="PF12796">
    <property type="entry name" value="Ank_2"/>
    <property type="match status" value="1"/>
</dbReference>
<dbReference type="SMART" id="SM00248">
    <property type="entry name" value="ANK"/>
    <property type="match status" value="3"/>
</dbReference>
<evidence type="ECO:0000256" key="1">
    <source>
        <dbReference type="ARBA" id="ARBA00022737"/>
    </source>
</evidence>
<dbReference type="InterPro" id="IPR002110">
    <property type="entry name" value="Ankyrin_rpt"/>
</dbReference>
<keyword evidence="4" id="KW-1185">Reference proteome</keyword>
<name>A0ABM7NRE0_9VIRU</name>
<evidence type="ECO:0000313" key="4">
    <source>
        <dbReference type="Proteomes" id="UP001321479"/>
    </source>
</evidence>
<sequence length="164" mass="19020">MENGADIYSNDETSIQLATEKGKLETVKYIFNIYKNENKNVTDTIIDKNLLTLAAKSGCLELAEYLLTEIDVDLNHETLQYIINCAFESAISCKNLETVKYLIKCGANIRFEDHYTLKRVLEKSNIDVINFFIEYYNDDIMNSEYIQKIFVNALKMHSRKGKYD</sequence>
<dbReference type="RefSeq" id="YP_010841265.1">
    <property type="nucleotide sequence ID" value="NC_079139.1"/>
</dbReference>
<reference evidence="3 4" key="1">
    <citation type="submission" date="2021-02" db="EMBL/GenBank/DDBJ databases">
        <title>Cotonvirus japonicus, which uses Golgi apparatus of host cells for its virion factory, phylogenetically links tailed tupanvirus and icosahedral mimivirus.</title>
        <authorList>
            <person name="Takahashi H."/>
            <person name="Fukaya S."/>
            <person name="Song C."/>
            <person name="Murata K."/>
            <person name="Takemura M."/>
        </authorList>
    </citation>
    <scope>NUCLEOTIDE SEQUENCE [LARGE SCALE GENOMIC DNA]</scope>
</reference>
<keyword evidence="2" id="KW-0040">ANK repeat</keyword>
<evidence type="ECO:0000256" key="2">
    <source>
        <dbReference type="ARBA" id="ARBA00023043"/>
    </source>
</evidence>
<accession>A0ABM7NRE0</accession>